<comment type="pathway">
    <text evidence="2 17">tRNA modification; tRNA-queuosine biosynthesis.</text>
</comment>
<dbReference type="EC" id="1.17.99.6" evidence="4 17"/>
<evidence type="ECO:0000256" key="10">
    <source>
        <dbReference type="ARBA" id="ARBA00023002"/>
    </source>
</evidence>
<keyword evidence="11 17" id="KW-0408">Iron</keyword>
<dbReference type="RefSeq" id="WP_132524645.1">
    <property type="nucleotide sequence ID" value="NZ_SMFV01000001.1"/>
</dbReference>
<dbReference type="PANTHER" id="PTHR36701">
    <property type="entry name" value="EPOXYQUEUOSINE REDUCTASE QUEH"/>
    <property type="match status" value="1"/>
</dbReference>
<protein>
    <recommendedName>
        <fullName evidence="5 17">Epoxyqueuosine reductase QueH</fullName>
        <ecNumber evidence="4 17">1.17.99.6</ecNumber>
    </recommendedName>
    <alternativeName>
        <fullName evidence="15 17">Queuosine biosynthesis protein QueH</fullName>
    </alternativeName>
</protein>
<keyword evidence="14 17" id="KW-0676">Redox-active center</keyword>
<dbReference type="GO" id="GO:0008616">
    <property type="term" value="P:tRNA queuosine(34) biosynthetic process"/>
    <property type="evidence" value="ECO:0007669"/>
    <property type="project" value="UniProtKB-UniRule"/>
</dbReference>
<dbReference type="AlphaFoldDB" id="A0A4R1GHP0"/>
<evidence type="ECO:0000256" key="8">
    <source>
        <dbReference type="ARBA" id="ARBA00022723"/>
    </source>
</evidence>
<evidence type="ECO:0000256" key="5">
    <source>
        <dbReference type="ARBA" id="ARBA00016895"/>
    </source>
</evidence>
<evidence type="ECO:0000256" key="7">
    <source>
        <dbReference type="ARBA" id="ARBA00022694"/>
    </source>
</evidence>
<evidence type="ECO:0000256" key="1">
    <source>
        <dbReference type="ARBA" id="ARBA00002268"/>
    </source>
</evidence>
<evidence type="ECO:0000256" key="11">
    <source>
        <dbReference type="ARBA" id="ARBA00023004"/>
    </source>
</evidence>
<keyword evidence="8 17" id="KW-0479">Metal-binding</keyword>
<reference evidence="18 19" key="1">
    <citation type="submission" date="2019-03" db="EMBL/GenBank/DDBJ databases">
        <title>Genomic Encyclopedia of Archaeal and Bacterial Type Strains, Phase II (KMG-II): from individual species to whole genera.</title>
        <authorList>
            <person name="Goeker M."/>
        </authorList>
    </citation>
    <scope>NUCLEOTIDE SEQUENCE [LARGE SCALE GENOMIC DNA]</scope>
    <source>
        <strain evidence="18 19">DSM 24425</strain>
    </source>
</reference>
<feature type="binding site" evidence="17">
    <location>
        <position position="8"/>
    </location>
    <ligand>
        <name>[4Fe-4S] cluster</name>
        <dbReference type="ChEBI" id="CHEBI:49883"/>
    </ligand>
</feature>
<evidence type="ECO:0000256" key="3">
    <source>
        <dbReference type="ARBA" id="ARBA00008207"/>
    </source>
</evidence>
<keyword evidence="9 17" id="KW-0671">Queuosine biosynthesis</keyword>
<keyword evidence="10 17" id="KW-0560">Oxidoreductase</keyword>
<dbReference type="GO" id="GO:0052693">
    <property type="term" value="F:epoxyqueuosine reductase activity"/>
    <property type="evidence" value="ECO:0007669"/>
    <property type="project" value="UniProtKB-UniRule"/>
</dbReference>
<dbReference type="GO" id="GO:0051539">
    <property type="term" value="F:4 iron, 4 sulfur cluster binding"/>
    <property type="evidence" value="ECO:0007669"/>
    <property type="project" value="UniProtKB-UniRule"/>
</dbReference>
<evidence type="ECO:0000256" key="9">
    <source>
        <dbReference type="ARBA" id="ARBA00022785"/>
    </source>
</evidence>
<dbReference type="HAMAP" id="MF_02089">
    <property type="entry name" value="QueH"/>
    <property type="match status" value="1"/>
</dbReference>
<evidence type="ECO:0000256" key="15">
    <source>
        <dbReference type="ARBA" id="ARBA00031446"/>
    </source>
</evidence>
<evidence type="ECO:0000313" key="19">
    <source>
        <dbReference type="Proteomes" id="UP000295777"/>
    </source>
</evidence>
<evidence type="ECO:0000256" key="6">
    <source>
        <dbReference type="ARBA" id="ARBA00022485"/>
    </source>
</evidence>
<feature type="disulfide bond" description="Redox-active" evidence="17">
    <location>
        <begin position="165"/>
        <end position="167"/>
    </location>
</feature>
<feature type="binding site" evidence="17">
    <location>
        <position position="88"/>
    </location>
    <ligand>
        <name>[4Fe-4S] cluster</name>
        <dbReference type="ChEBI" id="CHEBI:49883"/>
    </ligand>
</feature>
<comment type="caution">
    <text evidence="18">The sequence shown here is derived from an EMBL/GenBank/DDBJ whole genome shotgun (WGS) entry which is preliminary data.</text>
</comment>
<dbReference type="PANTHER" id="PTHR36701:SF1">
    <property type="entry name" value="EPOXYQUEUOSINE REDUCTASE QUEH"/>
    <property type="match status" value="1"/>
</dbReference>
<dbReference type="UniPathway" id="UPA00392"/>
<dbReference type="EMBL" id="SMFV01000001">
    <property type="protein sequence ID" value="TCK06265.1"/>
    <property type="molecule type" value="Genomic_DNA"/>
</dbReference>
<feature type="binding site" evidence="17">
    <location>
        <position position="9"/>
    </location>
    <ligand>
        <name>[4Fe-4S] cluster</name>
        <dbReference type="ChEBI" id="CHEBI:49883"/>
    </ligand>
</feature>
<evidence type="ECO:0000313" key="18">
    <source>
        <dbReference type="EMBL" id="TCK06265.1"/>
    </source>
</evidence>
<comment type="function">
    <text evidence="1 17">Catalyzes the conversion of epoxyqueuosine (oQ) to queuosine (Q), which is a hypermodified base found in the wobble positions of tRNA(Asp), tRNA(Asn), tRNA(His) and tRNA(Tyr).</text>
</comment>
<feature type="binding site" evidence="17">
    <location>
        <position position="85"/>
    </location>
    <ligand>
        <name>[4Fe-4S] cluster</name>
        <dbReference type="ChEBI" id="CHEBI:49883"/>
    </ligand>
</feature>
<comment type="similarity">
    <text evidence="3 17">Belongs to the QueH family.</text>
</comment>
<keyword evidence="7 17" id="KW-0819">tRNA processing</keyword>
<evidence type="ECO:0000256" key="17">
    <source>
        <dbReference type="HAMAP-Rule" id="MF_02089"/>
    </source>
</evidence>
<evidence type="ECO:0000256" key="16">
    <source>
        <dbReference type="ARBA" id="ARBA00047415"/>
    </source>
</evidence>
<organism evidence="18 19">
    <name type="scientific">Phorcysia thermohydrogeniphila</name>
    <dbReference type="NCBI Taxonomy" id="936138"/>
    <lineage>
        <taxon>Bacteria</taxon>
        <taxon>Pseudomonadati</taxon>
        <taxon>Aquificota</taxon>
        <taxon>Aquificia</taxon>
        <taxon>Desulfurobacteriales</taxon>
        <taxon>Desulfurobacteriaceae</taxon>
        <taxon>Phorcysia</taxon>
    </lineage>
</organism>
<dbReference type="InterPro" id="IPR003828">
    <property type="entry name" value="QueH"/>
</dbReference>
<dbReference type="Proteomes" id="UP000295777">
    <property type="component" value="Unassembled WGS sequence"/>
</dbReference>
<evidence type="ECO:0000256" key="12">
    <source>
        <dbReference type="ARBA" id="ARBA00023014"/>
    </source>
</evidence>
<evidence type="ECO:0000256" key="13">
    <source>
        <dbReference type="ARBA" id="ARBA00023157"/>
    </source>
</evidence>
<sequence>MRVLLHICCAPCACYPLKVLKEKGFEVVGLWYNPNIHPCTEFVKRMATVKELEKLENIKVIYFETYEPEKWFREVAFREEKPVRCQICYSMRLEMAAAVAKKGKFDYFTSTLFYSKYQKRELMLPLAENASRKFGVKFLDIDFREGWSEGIEISKSYKLYRQQYCGCLYSEKERYCPKKTVKADWVINQVLKEAERVSEFFKKE</sequence>
<keyword evidence="19" id="KW-1185">Reference proteome</keyword>
<evidence type="ECO:0000256" key="4">
    <source>
        <dbReference type="ARBA" id="ARBA00012622"/>
    </source>
</evidence>
<evidence type="ECO:0000256" key="14">
    <source>
        <dbReference type="ARBA" id="ARBA00023284"/>
    </source>
</evidence>
<keyword evidence="13 17" id="KW-1015">Disulfide bond</keyword>
<keyword evidence="6 17" id="KW-0004">4Fe-4S</keyword>
<accession>A0A4R1GHP0</accession>
<evidence type="ECO:0000256" key="2">
    <source>
        <dbReference type="ARBA" id="ARBA00004691"/>
    </source>
</evidence>
<comment type="catalytic activity">
    <reaction evidence="16 17">
        <text>epoxyqueuosine(34) in tRNA + AH2 = queuosine(34) in tRNA + A + H2O</text>
        <dbReference type="Rhea" id="RHEA:32159"/>
        <dbReference type="Rhea" id="RHEA-COMP:18571"/>
        <dbReference type="Rhea" id="RHEA-COMP:18582"/>
        <dbReference type="ChEBI" id="CHEBI:13193"/>
        <dbReference type="ChEBI" id="CHEBI:15377"/>
        <dbReference type="ChEBI" id="CHEBI:17499"/>
        <dbReference type="ChEBI" id="CHEBI:194431"/>
        <dbReference type="ChEBI" id="CHEBI:194443"/>
        <dbReference type="EC" id="1.17.99.6"/>
    </reaction>
</comment>
<name>A0A4R1GHP0_9BACT</name>
<keyword evidence="12 17" id="KW-0411">Iron-sulfur</keyword>
<gene>
    <name evidence="17" type="primary">queH</name>
    <name evidence="18" type="ORF">CLV27_0066</name>
</gene>
<dbReference type="Pfam" id="PF02677">
    <property type="entry name" value="QueH"/>
    <property type="match status" value="1"/>
</dbReference>
<dbReference type="OrthoDB" id="9801033at2"/>
<dbReference type="GO" id="GO:0046872">
    <property type="term" value="F:metal ion binding"/>
    <property type="evidence" value="ECO:0007669"/>
    <property type="project" value="UniProtKB-KW"/>
</dbReference>
<proteinExistence type="inferred from homology"/>